<gene>
    <name evidence="1" type="ORF">CSX02_02865</name>
</gene>
<evidence type="ECO:0000313" key="1">
    <source>
        <dbReference type="EMBL" id="PHU38495.1"/>
    </source>
</evidence>
<dbReference type="AlphaFoldDB" id="A0A2G3E5S0"/>
<dbReference type="EMBL" id="PDYG01000008">
    <property type="protein sequence ID" value="PHU38495.1"/>
    <property type="molecule type" value="Genomic_DNA"/>
</dbReference>
<comment type="caution">
    <text evidence="1">The sequence shown here is derived from an EMBL/GenBank/DDBJ whole genome shotgun (WGS) entry which is preliminary data.</text>
</comment>
<reference evidence="1 2" key="2">
    <citation type="submission" date="2017-10" db="EMBL/GenBank/DDBJ databases">
        <authorList>
            <person name="Banno H."/>
            <person name="Chua N.-H."/>
        </authorList>
    </citation>
    <scope>NUCLEOTIDE SEQUENCE [LARGE SCALE GENOMIC DNA]</scope>
    <source>
        <strain evidence="1 2">JK623</strain>
    </source>
</reference>
<reference evidence="1 2" key="1">
    <citation type="submission" date="2017-10" db="EMBL/GenBank/DDBJ databases">
        <title>Resolving the taxonomy of Roseburia spp., Eubacterium rectale and Agathobacter spp. through phylogenomic analysis.</title>
        <authorList>
            <person name="Sheridan P.O."/>
            <person name="Walker A.W."/>
            <person name="Duncan S.H."/>
            <person name="Scott K.P."/>
            <person name="Toole P.W.O."/>
            <person name="Luis P."/>
            <person name="Flint H.J."/>
        </authorList>
    </citation>
    <scope>NUCLEOTIDE SEQUENCE [LARGE SCALE GENOMIC DNA]</scope>
    <source>
        <strain evidence="1 2">JK623</strain>
    </source>
</reference>
<accession>A0A2G3E5S0</accession>
<protein>
    <recommendedName>
        <fullName evidence="3">DUF2712 domain-containing protein</fullName>
    </recommendedName>
</protein>
<dbReference type="Proteomes" id="UP000224563">
    <property type="component" value="Unassembled WGS sequence"/>
</dbReference>
<evidence type="ECO:0000313" key="2">
    <source>
        <dbReference type="Proteomes" id="UP000224563"/>
    </source>
</evidence>
<organism evidence="1 2">
    <name type="scientific">Agathobacter ruminis</name>
    <dbReference type="NCBI Taxonomy" id="1712665"/>
    <lineage>
        <taxon>Bacteria</taxon>
        <taxon>Bacillati</taxon>
        <taxon>Bacillota</taxon>
        <taxon>Clostridia</taxon>
        <taxon>Lachnospirales</taxon>
        <taxon>Lachnospiraceae</taxon>
        <taxon>Agathobacter</taxon>
    </lineage>
</organism>
<dbReference type="InterPro" id="IPR020208">
    <property type="entry name" value="DUF2712"/>
</dbReference>
<dbReference type="RefSeq" id="WP_099385564.1">
    <property type="nucleotide sequence ID" value="NZ_JANSWH010000051.1"/>
</dbReference>
<dbReference type="Pfam" id="PF10916">
    <property type="entry name" value="DUF2712"/>
    <property type="match status" value="1"/>
</dbReference>
<evidence type="ECO:0008006" key="3">
    <source>
        <dbReference type="Google" id="ProtNLM"/>
    </source>
</evidence>
<keyword evidence="2" id="KW-1185">Reference proteome</keyword>
<proteinExistence type="predicted"/>
<name>A0A2G3E5S0_9FIRM</name>
<sequence length="142" mass="16514">MKKKGIAVLLILFFAVTSVKLGMNRVDANNHKDTKYTFNFSGWEAQTNAREKKDDSSCYMKCTIMPSNKTYTAYVYGTNYSDKKTMMDVSRGYHYLFNKGTIRFMRNWVYEENLKYAVIGANRNNVFPFYVEGVWSPDSVPE</sequence>